<dbReference type="EC" id="1.4.3.-" evidence="8"/>
<evidence type="ECO:0000259" key="11">
    <source>
        <dbReference type="Pfam" id="PF02727"/>
    </source>
</evidence>
<evidence type="ECO:0000256" key="4">
    <source>
        <dbReference type="ARBA" id="ARBA00023002"/>
    </source>
</evidence>
<feature type="domain" description="Copper amine oxidase N2-terminal" evidence="11">
    <location>
        <begin position="98"/>
        <end position="165"/>
    </location>
</feature>
<dbReference type="InterPro" id="IPR049948">
    <property type="entry name" value="Cu_Am_ox_TPQ-bd"/>
</dbReference>
<dbReference type="GO" id="GO:0009308">
    <property type="term" value="P:amine metabolic process"/>
    <property type="evidence" value="ECO:0007669"/>
    <property type="project" value="UniProtKB-UniRule"/>
</dbReference>
<proteinExistence type="inferred from homology"/>
<keyword evidence="9" id="KW-1133">Transmembrane helix</keyword>
<dbReference type="PANTHER" id="PTHR10638:SF20">
    <property type="entry name" value="AMINE OXIDASE"/>
    <property type="match status" value="1"/>
</dbReference>
<feature type="active site" description="Schiff-base intermediate with substrate; via topaquinone" evidence="6">
    <location>
        <position position="494"/>
    </location>
</feature>
<feature type="modified residue" description="2',4',5'-topaquinone" evidence="7">
    <location>
        <position position="494"/>
    </location>
</feature>
<evidence type="ECO:0000256" key="5">
    <source>
        <dbReference type="ARBA" id="ARBA00023008"/>
    </source>
</evidence>
<evidence type="ECO:0000256" key="2">
    <source>
        <dbReference type="ARBA" id="ARBA00022723"/>
    </source>
</evidence>
<evidence type="ECO:0000313" key="12">
    <source>
        <dbReference type="EMBL" id="KAK7489226.1"/>
    </source>
</evidence>
<keyword evidence="9" id="KW-0812">Transmembrane</keyword>
<comment type="caution">
    <text evidence="12">The sequence shown here is derived from an EMBL/GenBank/DDBJ whole genome shotgun (WGS) entry which is preliminary data.</text>
</comment>
<keyword evidence="13" id="KW-1185">Reference proteome</keyword>
<organism evidence="12 13">
    <name type="scientific">Batillaria attramentaria</name>
    <dbReference type="NCBI Taxonomy" id="370345"/>
    <lineage>
        <taxon>Eukaryota</taxon>
        <taxon>Metazoa</taxon>
        <taxon>Spiralia</taxon>
        <taxon>Lophotrochozoa</taxon>
        <taxon>Mollusca</taxon>
        <taxon>Gastropoda</taxon>
        <taxon>Caenogastropoda</taxon>
        <taxon>Sorbeoconcha</taxon>
        <taxon>Cerithioidea</taxon>
        <taxon>Batillariidae</taxon>
        <taxon>Batillaria</taxon>
    </lineage>
</organism>
<dbReference type="SUPFAM" id="SSF54416">
    <property type="entry name" value="Amine oxidase N-terminal region"/>
    <property type="match status" value="2"/>
</dbReference>
<evidence type="ECO:0000256" key="1">
    <source>
        <dbReference type="ARBA" id="ARBA00007983"/>
    </source>
</evidence>
<dbReference type="AlphaFoldDB" id="A0ABD0KQ95"/>
<dbReference type="InterPro" id="IPR000269">
    <property type="entry name" value="Cu_amine_oxidase"/>
</dbReference>
<keyword evidence="2 8" id="KW-0479">Metal-binding</keyword>
<comment type="cofactor">
    <cofactor evidence="8">
        <name>Cu cation</name>
        <dbReference type="ChEBI" id="CHEBI:23378"/>
    </cofactor>
    <text evidence="8">Contains 1 topaquinone per subunit.</text>
</comment>
<dbReference type="InterPro" id="IPR049947">
    <property type="entry name" value="Cu_Am_Ox_Cu-bd"/>
</dbReference>
<keyword evidence="4 8" id="KW-0560">Oxidoreductase</keyword>
<feature type="transmembrane region" description="Helical" evidence="9">
    <location>
        <begin position="7"/>
        <end position="31"/>
    </location>
</feature>
<comment type="PTM">
    <text evidence="7 8">Topaquinone (TPQ) is generated by copper-dependent autoxidation of a specific tyrosyl residue.</text>
</comment>
<keyword evidence="3 6" id="KW-0801">TPQ</keyword>
<accession>A0ABD0KQ95</accession>
<comment type="similarity">
    <text evidence="1 8">Belongs to the copper/topaquinone oxidase family.</text>
</comment>
<dbReference type="Pfam" id="PF02727">
    <property type="entry name" value="Cu_amine_oxidN2"/>
    <property type="match status" value="1"/>
</dbReference>
<evidence type="ECO:0000256" key="3">
    <source>
        <dbReference type="ARBA" id="ARBA00022772"/>
    </source>
</evidence>
<dbReference type="EMBL" id="JACVVK020000140">
    <property type="protein sequence ID" value="KAK7489226.1"/>
    <property type="molecule type" value="Genomic_DNA"/>
</dbReference>
<dbReference type="Gene3D" id="3.10.450.40">
    <property type="match status" value="2"/>
</dbReference>
<dbReference type="FunFam" id="2.70.98.20:FF:000002">
    <property type="entry name" value="Amine oxidase"/>
    <property type="match status" value="1"/>
</dbReference>
<evidence type="ECO:0000259" key="10">
    <source>
        <dbReference type="Pfam" id="PF01179"/>
    </source>
</evidence>
<dbReference type="PANTHER" id="PTHR10638">
    <property type="entry name" value="COPPER AMINE OXIDASE"/>
    <property type="match status" value="1"/>
</dbReference>
<dbReference type="PROSITE" id="PS01165">
    <property type="entry name" value="COPPER_AMINE_OXID_2"/>
    <property type="match status" value="1"/>
</dbReference>
<dbReference type="Gene3D" id="2.70.98.20">
    <property type="entry name" value="Copper amine oxidase, catalytic domain"/>
    <property type="match status" value="1"/>
</dbReference>
<dbReference type="GO" id="GO:0046872">
    <property type="term" value="F:metal ion binding"/>
    <property type="evidence" value="ECO:0007669"/>
    <property type="project" value="UniProtKB-KW"/>
</dbReference>
<reference evidence="12 13" key="1">
    <citation type="journal article" date="2023" name="Sci. Data">
        <title>Genome assembly of the Korean intertidal mud-creeper Batillaria attramentaria.</title>
        <authorList>
            <person name="Patra A.K."/>
            <person name="Ho P.T."/>
            <person name="Jun S."/>
            <person name="Lee S.J."/>
            <person name="Kim Y."/>
            <person name="Won Y.J."/>
        </authorList>
    </citation>
    <scope>NUCLEOTIDE SEQUENCE [LARGE SCALE GENOMIC DNA]</scope>
    <source>
        <strain evidence="12">Wonlab-2016</strain>
    </source>
</reference>
<dbReference type="PRINTS" id="PR00766">
    <property type="entry name" value="CUDAOXIDASE"/>
</dbReference>
<feature type="domain" description="Copper amine oxidase catalytic" evidence="10">
    <location>
        <begin position="334"/>
        <end position="742"/>
    </location>
</feature>
<dbReference type="InterPro" id="IPR015798">
    <property type="entry name" value="Cu_amine_oxidase_C"/>
</dbReference>
<dbReference type="PROSITE" id="PS01164">
    <property type="entry name" value="COPPER_AMINE_OXID_1"/>
    <property type="match status" value="1"/>
</dbReference>
<sequence length="797" mass="90354">MNRTSVYRLLLVLSVILNIGLLVAVLFMALWDRPPGSQPCHDDNSADDLLGGIICHDLETQPGNGEEALGKDDISNVSSAQKSKPYENIFEDLTREEIQAVLDYMYSVKDLDLVTPDLATLTDNYIMSVELHLPNKSEAMTFLAGQGPRPTRQARVVTLEPRADHATGRTILQVSYRLRQGSSTELRGTVELLLRYMKPRVEKVLKHVLGASFVDCGTRCLTFTAAPLSTAFSETRSLWIAALHQVDFPTLYPVSLQLLLHVDGPDVNTWRVAKVWFANQTFPSLDDIVDRYNEGMLPNGTSPTHAQPKGDKLTLGNLSLREAPVPRKPQAGPRQYQPQGNRFNMQGQRVTYLQWEFSWRMSAATGIQLLDVRHVGQRVLYELSLQEVAVLYSGANPLSAFSQFVDSAFGLGNRAHGLMPGVDCPDYAVFLDTVLYTEDFMEPHTYPKVVCIFEHNTQKPLRRHKSNSFRSGFFYGGMLDTVLVLRTCLTLFNYDYLVDFVFHSNGVMEVSVSASGYILASYYTKDEDVFGFRLGDTMLGGLHRHLLHFKVDLDVVGVVNRYKTLDLYVDNRTWPWSERKPHYQTAMRKTLLHTEKDAALRQDDSTPRYHVIYNQHHLNQQGNLRGYRLVNRSPIHQLLPEWYGAERSLSWSRYPIAVTRRKETEETSSSRHAQFDSSEPVVDFKSFIEDNENIVDEDLVAWLTLGVYHIPHGEDLPNVATAAKDMTFALLPFNNFDEDPSMVFRDAVRVDAVLEGSQKGTLRIDRNGIPAQFQCVPRQYDFDAFENSTDSLFFGLD</sequence>
<evidence type="ECO:0000256" key="9">
    <source>
        <dbReference type="SAM" id="Phobius"/>
    </source>
</evidence>
<evidence type="ECO:0000313" key="13">
    <source>
        <dbReference type="Proteomes" id="UP001519460"/>
    </source>
</evidence>
<dbReference type="SUPFAM" id="SSF49998">
    <property type="entry name" value="Amine oxidase catalytic domain"/>
    <property type="match status" value="1"/>
</dbReference>
<dbReference type="InterPro" id="IPR015800">
    <property type="entry name" value="Cu_amine_oxidase_N2"/>
</dbReference>
<gene>
    <name evidence="12" type="ORF">BaRGS_00019478</name>
</gene>
<keyword evidence="5 8" id="KW-0186">Copper</keyword>
<dbReference type="Proteomes" id="UP001519460">
    <property type="component" value="Unassembled WGS sequence"/>
</dbReference>
<protein>
    <recommendedName>
        <fullName evidence="8">Amine oxidase</fullName>
        <ecNumber evidence="8">1.4.3.-</ecNumber>
    </recommendedName>
</protein>
<keyword evidence="9" id="KW-0472">Membrane</keyword>
<evidence type="ECO:0000256" key="7">
    <source>
        <dbReference type="PIRSR" id="PIRSR600269-51"/>
    </source>
</evidence>
<feature type="active site" description="Proton acceptor" evidence="6">
    <location>
        <position position="406"/>
    </location>
</feature>
<name>A0ABD0KQ95_9CAEN</name>
<evidence type="ECO:0000256" key="8">
    <source>
        <dbReference type="RuleBase" id="RU000672"/>
    </source>
</evidence>
<dbReference type="GO" id="GO:0016641">
    <property type="term" value="F:oxidoreductase activity, acting on the CH-NH2 group of donors, oxygen as acceptor"/>
    <property type="evidence" value="ECO:0007669"/>
    <property type="project" value="UniProtKB-ARBA"/>
</dbReference>
<evidence type="ECO:0000256" key="6">
    <source>
        <dbReference type="PIRSR" id="PIRSR600269-50"/>
    </source>
</evidence>
<dbReference type="Pfam" id="PF01179">
    <property type="entry name" value="Cu_amine_oxid"/>
    <property type="match status" value="1"/>
</dbReference>
<dbReference type="InterPro" id="IPR016182">
    <property type="entry name" value="Cu_amine_oxidase_N-reg"/>
</dbReference>
<dbReference type="InterPro" id="IPR036460">
    <property type="entry name" value="Cu_amine_oxidase_C_sf"/>
</dbReference>